<feature type="transmembrane region" description="Helical" evidence="1">
    <location>
        <begin position="103"/>
        <end position="121"/>
    </location>
</feature>
<protein>
    <recommendedName>
        <fullName evidence="4">Membrane-anchored protein</fullName>
    </recommendedName>
</protein>
<dbReference type="OrthoDB" id="9794709at2"/>
<feature type="transmembrane region" description="Helical" evidence="1">
    <location>
        <begin position="142"/>
        <end position="158"/>
    </location>
</feature>
<accession>A0A2N5HFI3</accession>
<gene>
    <name evidence="2" type="ORF">CVD27_12380</name>
</gene>
<sequence length="266" mass="29536">MNKSLSDTMNQAKGMLAKVPEITLYFWITKLLTTGMGEVASDYLFENLNPLISAPLSVLIFVTAMILQFKVRRYIPHVYWLVVIMVSIFGTMAADVVRVGLGIPYIASTIFFMAALAVVLITWYSKEKTLSVHSIFTRRREIFYWLTVLVTFALGTAAGDMTASSMHLGYLSSGLLFTVLLVIPALGYRLFGLNEIFAFWFAYIMTRPVGASFSDWLAASHSHGGLGIDKGMVSLILLIFIILLVAFRGGTPAKSVEFKDEEERAS</sequence>
<reference evidence="2 3" key="1">
    <citation type="submission" date="2017-11" db="EMBL/GenBank/DDBJ databases">
        <title>Comparitive Functional Genomics of Dry Heat Resistant strains isolated from the Viking Spacecraft.</title>
        <authorList>
            <person name="Seuylemezian A."/>
            <person name="Cooper K."/>
            <person name="Vaishampayan P."/>
        </authorList>
    </citation>
    <scope>NUCLEOTIDE SEQUENCE [LARGE SCALE GENOMIC DNA]</scope>
    <source>
        <strain evidence="2 3">V32-6</strain>
    </source>
</reference>
<feature type="transmembrane region" description="Helical" evidence="1">
    <location>
        <begin position="51"/>
        <end position="71"/>
    </location>
</feature>
<keyword evidence="1" id="KW-0472">Membrane</keyword>
<dbReference type="EMBL" id="PGVE01000044">
    <property type="protein sequence ID" value="PLS04289.1"/>
    <property type="molecule type" value="Genomic_DNA"/>
</dbReference>
<feature type="transmembrane region" description="Helical" evidence="1">
    <location>
        <begin position="231"/>
        <end position="249"/>
    </location>
</feature>
<comment type="caution">
    <text evidence="2">The sequence shown here is derived from an EMBL/GenBank/DDBJ whole genome shotgun (WGS) entry which is preliminary data.</text>
</comment>
<evidence type="ECO:0000313" key="3">
    <source>
        <dbReference type="Proteomes" id="UP000234950"/>
    </source>
</evidence>
<name>A0A2N5HFI3_9BACI</name>
<feature type="transmembrane region" description="Helical" evidence="1">
    <location>
        <begin position="78"/>
        <end position="97"/>
    </location>
</feature>
<keyword evidence="3" id="KW-1185">Reference proteome</keyword>
<keyword evidence="1" id="KW-0812">Transmembrane</keyword>
<evidence type="ECO:0008006" key="4">
    <source>
        <dbReference type="Google" id="ProtNLM"/>
    </source>
</evidence>
<proteinExistence type="predicted"/>
<dbReference type="AlphaFoldDB" id="A0A2N5HFI3"/>
<feature type="transmembrane region" description="Helical" evidence="1">
    <location>
        <begin position="198"/>
        <end position="219"/>
    </location>
</feature>
<evidence type="ECO:0000256" key="1">
    <source>
        <dbReference type="SAM" id="Phobius"/>
    </source>
</evidence>
<keyword evidence="1" id="KW-1133">Transmembrane helix</keyword>
<dbReference type="Proteomes" id="UP000234950">
    <property type="component" value="Unassembled WGS sequence"/>
</dbReference>
<dbReference type="Pfam" id="PF03988">
    <property type="entry name" value="DUF347"/>
    <property type="match status" value="4"/>
</dbReference>
<feature type="transmembrane region" description="Helical" evidence="1">
    <location>
        <begin position="170"/>
        <end position="191"/>
    </location>
</feature>
<evidence type="ECO:0000313" key="2">
    <source>
        <dbReference type="EMBL" id="PLS04289.1"/>
    </source>
</evidence>
<dbReference type="InterPro" id="IPR007136">
    <property type="entry name" value="DUF347"/>
</dbReference>
<organism evidence="2 3">
    <name type="scientific">Neobacillus cucumis</name>
    <dbReference type="NCBI Taxonomy" id="1740721"/>
    <lineage>
        <taxon>Bacteria</taxon>
        <taxon>Bacillati</taxon>
        <taxon>Bacillota</taxon>
        <taxon>Bacilli</taxon>
        <taxon>Bacillales</taxon>
        <taxon>Bacillaceae</taxon>
        <taxon>Neobacillus</taxon>
    </lineage>
</organism>